<dbReference type="OrthoDB" id="2906425at2759"/>
<accession>A0A0D2LYP8</accession>
<keyword evidence="2" id="KW-1185">Reference proteome</keyword>
<proteinExistence type="predicted"/>
<dbReference type="Proteomes" id="UP000054270">
    <property type="component" value="Unassembled WGS sequence"/>
</dbReference>
<evidence type="ECO:0000313" key="1">
    <source>
        <dbReference type="EMBL" id="KJA16003.1"/>
    </source>
</evidence>
<name>A0A0D2LYP8_HYPSF</name>
<dbReference type="AlphaFoldDB" id="A0A0D2LYP8"/>
<sequence length="63" mass="7190">MQHLIGPLSIVGLYVHHTSFIATHMPWTANGLMLQEPESMGDVLADNKHVCVYLIWTFLRRSL</sequence>
<organism evidence="1 2">
    <name type="scientific">Hypholoma sublateritium (strain FD-334 SS-4)</name>
    <dbReference type="NCBI Taxonomy" id="945553"/>
    <lineage>
        <taxon>Eukaryota</taxon>
        <taxon>Fungi</taxon>
        <taxon>Dikarya</taxon>
        <taxon>Basidiomycota</taxon>
        <taxon>Agaricomycotina</taxon>
        <taxon>Agaricomycetes</taxon>
        <taxon>Agaricomycetidae</taxon>
        <taxon>Agaricales</taxon>
        <taxon>Agaricineae</taxon>
        <taxon>Strophariaceae</taxon>
        <taxon>Hypholoma</taxon>
    </lineage>
</organism>
<evidence type="ECO:0000313" key="2">
    <source>
        <dbReference type="Proteomes" id="UP000054270"/>
    </source>
</evidence>
<gene>
    <name evidence="1" type="ORF">HYPSUDRAFT_47835</name>
</gene>
<protein>
    <submittedName>
        <fullName evidence="1">Uncharacterized protein</fullName>
    </submittedName>
</protein>
<dbReference type="EMBL" id="KN817630">
    <property type="protein sequence ID" value="KJA16003.1"/>
    <property type="molecule type" value="Genomic_DNA"/>
</dbReference>
<reference evidence="2" key="1">
    <citation type="submission" date="2014-04" db="EMBL/GenBank/DDBJ databases">
        <title>Evolutionary Origins and Diversification of the Mycorrhizal Mutualists.</title>
        <authorList>
            <consortium name="DOE Joint Genome Institute"/>
            <consortium name="Mycorrhizal Genomics Consortium"/>
            <person name="Kohler A."/>
            <person name="Kuo A."/>
            <person name="Nagy L.G."/>
            <person name="Floudas D."/>
            <person name="Copeland A."/>
            <person name="Barry K.W."/>
            <person name="Cichocki N."/>
            <person name="Veneault-Fourrey C."/>
            <person name="LaButti K."/>
            <person name="Lindquist E.A."/>
            <person name="Lipzen A."/>
            <person name="Lundell T."/>
            <person name="Morin E."/>
            <person name="Murat C."/>
            <person name="Riley R."/>
            <person name="Ohm R."/>
            <person name="Sun H."/>
            <person name="Tunlid A."/>
            <person name="Henrissat B."/>
            <person name="Grigoriev I.V."/>
            <person name="Hibbett D.S."/>
            <person name="Martin F."/>
        </authorList>
    </citation>
    <scope>NUCLEOTIDE SEQUENCE [LARGE SCALE GENOMIC DNA]</scope>
    <source>
        <strain evidence="2">FD-334 SS-4</strain>
    </source>
</reference>